<dbReference type="RefSeq" id="WP_013632670.1">
    <property type="nucleotide sequence ID" value="NC_015177.1"/>
</dbReference>
<dbReference type="Gene3D" id="2.40.50.100">
    <property type="match status" value="1"/>
</dbReference>
<dbReference type="PANTHER" id="PTHR30097:SF4">
    <property type="entry name" value="SLR6042 PROTEIN"/>
    <property type="match status" value="1"/>
</dbReference>
<feature type="domain" description="CusB-like beta-barrel" evidence="4">
    <location>
        <begin position="212"/>
        <end position="286"/>
    </location>
</feature>
<protein>
    <submittedName>
        <fullName evidence="6">Efflux transporter, RND family, MFP subunit</fullName>
    </submittedName>
</protein>
<comment type="similarity">
    <text evidence="1">Belongs to the membrane fusion protein (MFP) (TC 8.A.1) family.</text>
</comment>
<evidence type="ECO:0000256" key="1">
    <source>
        <dbReference type="ARBA" id="ARBA00009477"/>
    </source>
</evidence>
<dbReference type="KEGG" id="psn:Pedsa_1620"/>
<dbReference type="Gene3D" id="2.40.30.170">
    <property type="match status" value="1"/>
</dbReference>
<reference evidence="6 7" key="1">
    <citation type="journal article" date="2011" name="Stand. Genomic Sci.">
        <title>Complete genome sequence of the gliding, heparinolytic Pedobacter saltans type strain (113).</title>
        <authorList>
            <person name="Liolios K."/>
            <person name="Sikorski J."/>
            <person name="Lu M."/>
            <person name="Nolan M."/>
            <person name="Lapidus A."/>
            <person name="Lucas S."/>
            <person name="Hammon N."/>
            <person name="Deshpande S."/>
            <person name="Cheng J.F."/>
            <person name="Tapia R."/>
            <person name="Han C."/>
            <person name="Goodwin L."/>
            <person name="Pitluck S."/>
            <person name="Huntemann M."/>
            <person name="Ivanova N."/>
            <person name="Pagani I."/>
            <person name="Mavromatis K."/>
            <person name="Ovchinikova G."/>
            <person name="Pati A."/>
            <person name="Chen A."/>
            <person name="Palaniappan K."/>
            <person name="Land M."/>
            <person name="Hauser L."/>
            <person name="Brambilla E.M."/>
            <person name="Kotsyurbenko O."/>
            <person name="Rohde M."/>
            <person name="Tindall B.J."/>
            <person name="Abt B."/>
            <person name="Goker M."/>
            <person name="Detter J.C."/>
            <person name="Woyke T."/>
            <person name="Bristow J."/>
            <person name="Eisen J.A."/>
            <person name="Markowitz V."/>
            <person name="Hugenholtz P."/>
            <person name="Klenk H.P."/>
            <person name="Kyrpides N.C."/>
        </authorList>
    </citation>
    <scope>NUCLEOTIDE SEQUENCE [LARGE SCALE GENOMIC DNA]</scope>
    <source>
        <strain evidence="7">ATCC 51119 / DSM 12145 / JCM 21818 / LMG 10337 / NBRC 100064 / NCIMB 13643</strain>
    </source>
</reference>
<evidence type="ECO:0000256" key="3">
    <source>
        <dbReference type="SAM" id="Coils"/>
    </source>
</evidence>
<dbReference type="FunFam" id="2.40.30.170:FF:000010">
    <property type="entry name" value="Efflux RND transporter periplasmic adaptor subunit"/>
    <property type="match status" value="1"/>
</dbReference>
<evidence type="ECO:0000256" key="2">
    <source>
        <dbReference type="ARBA" id="ARBA00022448"/>
    </source>
</evidence>
<dbReference type="InterPro" id="IPR058792">
    <property type="entry name" value="Beta-barrel_RND_2"/>
</dbReference>
<accession>F0S6R9</accession>
<keyword evidence="7" id="KW-1185">Reference proteome</keyword>
<dbReference type="STRING" id="762903.Pedsa_1620"/>
<dbReference type="HOGENOM" id="CLU_018816_13_3_10"/>
<dbReference type="AlphaFoldDB" id="F0S6R9"/>
<organism evidence="6 7">
    <name type="scientific">Pseudopedobacter saltans (strain ATCC 51119 / DSM 12145 / JCM 21818 / CCUG 39354 / LMG 10337 / NBRC 100064 / NCIMB 13643)</name>
    <name type="common">Pedobacter saltans</name>
    <dbReference type="NCBI Taxonomy" id="762903"/>
    <lineage>
        <taxon>Bacteria</taxon>
        <taxon>Pseudomonadati</taxon>
        <taxon>Bacteroidota</taxon>
        <taxon>Sphingobacteriia</taxon>
        <taxon>Sphingobacteriales</taxon>
        <taxon>Sphingobacteriaceae</taxon>
        <taxon>Pseudopedobacter</taxon>
    </lineage>
</organism>
<dbReference type="GO" id="GO:0022857">
    <property type="term" value="F:transmembrane transporter activity"/>
    <property type="evidence" value="ECO:0007669"/>
    <property type="project" value="InterPro"/>
</dbReference>
<evidence type="ECO:0000259" key="5">
    <source>
        <dbReference type="Pfam" id="PF25973"/>
    </source>
</evidence>
<dbReference type="GO" id="GO:0016020">
    <property type="term" value="C:membrane"/>
    <property type="evidence" value="ECO:0007669"/>
    <property type="project" value="InterPro"/>
</dbReference>
<dbReference type="InterPro" id="IPR051909">
    <property type="entry name" value="MFP_Cation_Efflux"/>
</dbReference>
<gene>
    <name evidence="6" type="ordered locus">Pedsa_1620</name>
</gene>
<dbReference type="GO" id="GO:0015679">
    <property type="term" value="P:plasma membrane copper ion transport"/>
    <property type="evidence" value="ECO:0007669"/>
    <property type="project" value="TreeGrafter"/>
</dbReference>
<reference evidence="7" key="2">
    <citation type="submission" date="2011-02" db="EMBL/GenBank/DDBJ databases">
        <title>The complete genome of Pedobacter saltans DSM 12145.</title>
        <authorList>
            <consortium name="US DOE Joint Genome Institute (JGI-PGF)"/>
            <person name="Lucas S."/>
            <person name="Copeland A."/>
            <person name="Lapidus A."/>
            <person name="Bruce D."/>
            <person name="Goodwin L."/>
            <person name="Pitluck S."/>
            <person name="Kyrpides N."/>
            <person name="Mavromatis K."/>
            <person name="Pagani I."/>
            <person name="Ivanova N."/>
            <person name="Ovchinnikova G."/>
            <person name="Lu M."/>
            <person name="Detter J.C."/>
            <person name="Han C."/>
            <person name="Land M."/>
            <person name="Hauser L."/>
            <person name="Markowitz V."/>
            <person name="Cheng J.-F."/>
            <person name="Hugenholtz P."/>
            <person name="Woyke T."/>
            <person name="Wu D."/>
            <person name="Tindall B."/>
            <person name="Pomrenke H.G."/>
            <person name="Brambilla E."/>
            <person name="Klenk H.-P."/>
            <person name="Eisen J.A."/>
        </authorList>
    </citation>
    <scope>NUCLEOTIDE SEQUENCE [LARGE SCALE GENOMIC DNA]</scope>
    <source>
        <strain evidence="7">ATCC 51119 / DSM 12145 / JCM 21818 / LMG 10337 / NBRC 100064 / NCIMB 13643</strain>
    </source>
</reference>
<dbReference type="EMBL" id="CP002545">
    <property type="protein sequence ID" value="ADY52179.1"/>
    <property type="molecule type" value="Genomic_DNA"/>
</dbReference>
<feature type="coiled-coil region" evidence="3">
    <location>
        <begin position="135"/>
        <end position="162"/>
    </location>
</feature>
<dbReference type="GO" id="GO:0030313">
    <property type="term" value="C:cell envelope"/>
    <property type="evidence" value="ECO:0007669"/>
    <property type="project" value="TreeGrafter"/>
</dbReference>
<dbReference type="InterPro" id="IPR006143">
    <property type="entry name" value="RND_pump_MFP"/>
</dbReference>
<dbReference type="SUPFAM" id="SSF111369">
    <property type="entry name" value="HlyD-like secretion proteins"/>
    <property type="match status" value="1"/>
</dbReference>
<dbReference type="Pfam" id="PF25973">
    <property type="entry name" value="BSH_CzcB"/>
    <property type="match status" value="1"/>
</dbReference>
<dbReference type="eggNOG" id="COG0845">
    <property type="taxonomic scope" value="Bacteria"/>
</dbReference>
<sequence length="360" mass="40604">MNIKNYIQASILLIALASCNSKPVEEVNNAFSLSDEMAAQLEFKEAKLENVKNEIRLFGKIDADNNRIAEVNSIVSGVVKSINVGLGDYVKQGQVLAVIQSSEVASFQKEKLDAVNDVAIAEKNLQVAQDLFEGKLNSEKDLILAKNELAKAKTELARINDIHSIYRLKDGSTYNILAPFNGFIINKDITINDQIKSDRSEPLFFIADIKEIWAIANVNESDIAKIKTNYDVTINTLAFPDHPYEGKIEKIYSVIDPETKSMKIRVRIPNFDFRLKPQMNCTVNVRYDEGNKMVAVPAEAVIFDKNRYWTMVFKDKYHIETREVEVYKSLNDISYLSSGVKEGEKVISKGGLMIYNTLND</sequence>
<dbReference type="PANTHER" id="PTHR30097">
    <property type="entry name" value="CATION EFFLUX SYSTEM PROTEIN CUSB"/>
    <property type="match status" value="1"/>
</dbReference>
<dbReference type="NCBIfam" id="TIGR01730">
    <property type="entry name" value="RND_mfp"/>
    <property type="match status" value="1"/>
</dbReference>
<evidence type="ECO:0000259" key="4">
    <source>
        <dbReference type="Pfam" id="PF25954"/>
    </source>
</evidence>
<proteinExistence type="inferred from homology"/>
<keyword evidence="2" id="KW-0813">Transport</keyword>
<evidence type="ECO:0000313" key="7">
    <source>
        <dbReference type="Proteomes" id="UP000000310"/>
    </source>
</evidence>
<dbReference type="GO" id="GO:0060003">
    <property type="term" value="P:copper ion export"/>
    <property type="evidence" value="ECO:0007669"/>
    <property type="project" value="TreeGrafter"/>
</dbReference>
<dbReference type="Proteomes" id="UP000000310">
    <property type="component" value="Chromosome"/>
</dbReference>
<dbReference type="PROSITE" id="PS51257">
    <property type="entry name" value="PROKAR_LIPOPROTEIN"/>
    <property type="match status" value="1"/>
</dbReference>
<evidence type="ECO:0000313" key="6">
    <source>
        <dbReference type="EMBL" id="ADY52179.1"/>
    </source>
</evidence>
<dbReference type="Pfam" id="PF25954">
    <property type="entry name" value="Beta-barrel_RND_2"/>
    <property type="match status" value="1"/>
</dbReference>
<name>F0S6R9_PSESL</name>
<dbReference type="Gene3D" id="2.40.420.20">
    <property type="match status" value="1"/>
</dbReference>
<keyword evidence="3" id="KW-0175">Coiled coil</keyword>
<dbReference type="OrthoDB" id="9806939at2"/>
<dbReference type="InterPro" id="IPR058647">
    <property type="entry name" value="BSH_CzcB-like"/>
</dbReference>
<feature type="domain" description="CzcB-like barrel-sandwich hybrid" evidence="5">
    <location>
        <begin position="67"/>
        <end position="208"/>
    </location>
</feature>